<keyword evidence="5 7" id="KW-0472">Membrane</keyword>
<feature type="region of interest" description="Disordered" evidence="6">
    <location>
        <begin position="134"/>
        <end position="198"/>
    </location>
</feature>
<keyword evidence="9" id="KW-1185">Reference proteome</keyword>
<feature type="transmembrane region" description="Helical" evidence="7">
    <location>
        <begin position="77"/>
        <end position="100"/>
    </location>
</feature>
<dbReference type="InterPro" id="IPR039309">
    <property type="entry name" value="BT1"/>
</dbReference>
<evidence type="ECO:0000256" key="2">
    <source>
        <dbReference type="ARBA" id="ARBA00022448"/>
    </source>
</evidence>
<dbReference type="EMBL" id="JBDODL010005888">
    <property type="protein sequence ID" value="MES1923376.1"/>
    <property type="molecule type" value="Genomic_DNA"/>
</dbReference>
<keyword evidence="2" id="KW-0813">Transport</keyword>
<name>A0ABV2AUM6_9EUKA</name>
<evidence type="ECO:0000313" key="9">
    <source>
        <dbReference type="Proteomes" id="UP001439008"/>
    </source>
</evidence>
<evidence type="ECO:0000256" key="3">
    <source>
        <dbReference type="ARBA" id="ARBA00022692"/>
    </source>
</evidence>
<dbReference type="Pfam" id="PF03092">
    <property type="entry name" value="BT1"/>
    <property type="match status" value="1"/>
</dbReference>
<evidence type="ECO:0000256" key="5">
    <source>
        <dbReference type="ARBA" id="ARBA00023136"/>
    </source>
</evidence>
<sequence length="198" mass="21856">MFIFGDAIAMDMAEMAAKMPAILLTARLVKKGLESTMYAILAIYHDFGKNVAISIGTTLMMYFRIDFDSRPCHYEMLPWLIVISHTILPMLAFPFAFLLIPDVKMSDTTAFDKYTVSETYGDVSRFDDTDSDIDNVVSGRANGDVGSDNDEGEMDETRGEDVGNSEDVGINGEIRERGEISLSGLSGNGDGSRNDRDY</sequence>
<protein>
    <submittedName>
        <fullName evidence="8">Uncharacterized protein</fullName>
    </submittedName>
</protein>
<evidence type="ECO:0000256" key="4">
    <source>
        <dbReference type="ARBA" id="ARBA00022989"/>
    </source>
</evidence>
<organism evidence="8 9">
    <name type="scientific">Bonamia ostreae</name>
    <dbReference type="NCBI Taxonomy" id="126728"/>
    <lineage>
        <taxon>Eukaryota</taxon>
        <taxon>Sar</taxon>
        <taxon>Rhizaria</taxon>
        <taxon>Endomyxa</taxon>
        <taxon>Ascetosporea</taxon>
        <taxon>Haplosporida</taxon>
        <taxon>Bonamia</taxon>
    </lineage>
</organism>
<accession>A0ABV2AUM6</accession>
<evidence type="ECO:0000256" key="7">
    <source>
        <dbReference type="SAM" id="Phobius"/>
    </source>
</evidence>
<proteinExistence type="predicted"/>
<evidence type="ECO:0000256" key="1">
    <source>
        <dbReference type="ARBA" id="ARBA00004141"/>
    </source>
</evidence>
<evidence type="ECO:0000256" key="6">
    <source>
        <dbReference type="SAM" id="MobiDB-lite"/>
    </source>
</evidence>
<keyword evidence="4 7" id="KW-1133">Transmembrane helix</keyword>
<comment type="subcellular location">
    <subcellularLocation>
        <location evidence="1">Membrane</location>
        <topology evidence="1">Multi-pass membrane protein</topology>
    </subcellularLocation>
</comment>
<keyword evidence="3 7" id="KW-0812">Transmembrane</keyword>
<gene>
    <name evidence="8" type="ORF">MHBO_004940</name>
</gene>
<comment type="caution">
    <text evidence="8">The sequence shown here is derived from an EMBL/GenBank/DDBJ whole genome shotgun (WGS) entry which is preliminary data.</text>
</comment>
<reference evidence="8 9" key="1">
    <citation type="journal article" date="2024" name="BMC Biol.">
        <title>Comparative genomics of Ascetosporea gives new insight into the evolutionary basis for animal parasitism in Rhizaria.</title>
        <authorList>
            <person name="Hiltunen Thoren M."/>
            <person name="Onut-Brannstrom I."/>
            <person name="Alfjorden A."/>
            <person name="Peckova H."/>
            <person name="Swords F."/>
            <person name="Hooper C."/>
            <person name="Holzer A.S."/>
            <person name="Bass D."/>
            <person name="Burki F."/>
        </authorList>
    </citation>
    <scope>NUCLEOTIDE SEQUENCE [LARGE SCALE GENOMIC DNA]</scope>
    <source>
        <strain evidence="8">20-A016</strain>
    </source>
</reference>
<evidence type="ECO:0000313" key="8">
    <source>
        <dbReference type="EMBL" id="MES1923376.1"/>
    </source>
</evidence>
<dbReference type="Proteomes" id="UP001439008">
    <property type="component" value="Unassembled WGS sequence"/>
</dbReference>
<feature type="transmembrane region" description="Helical" evidence="7">
    <location>
        <begin position="47"/>
        <end position="65"/>
    </location>
</feature>